<evidence type="ECO:0000256" key="3">
    <source>
        <dbReference type="ARBA" id="ARBA00022448"/>
    </source>
</evidence>
<dbReference type="GO" id="GO:0016020">
    <property type="term" value="C:membrane"/>
    <property type="evidence" value="ECO:0007669"/>
    <property type="project" value="UniProtKB-SubCell"/>
</dbReference>
<name>A0A7S2GVA8_9STRA</name>
<gene>
    <name evidence="9" type="ORF">DSPE1174_LOCUS27713</name>
</gene>
<dbReference type="PANTHER" id="PTHR13146">
    <property type="match status" value="1"/>
</dbReference>
<feature type="transmembrane region" description="Helical" evidence="8">
    <location>
        <begin position="104"/>
        <end position="128"/>
    </location>
</feature>
<feature type="region of interest" description="Disordered" evidence="7">
    <location>
        <begin position="405"/>
        <end position="431"/>
    </location>
</feature>
<evidence type="ECO:0000256" key="8">
    <source>
        <dbReference type="SAM" id="Phobius"/>
    </source>
</evidence>
<dbReference type="EMBL" id="HBGS01053749">
    <property type="protein sequence ID" value="CAD9472636.1"/>
    <property type="molecule type" value="Transcribed_RNA"/>
</dbReference>
<evidence type="ECO:0000256" key="1">
    <source>
        <dbReference type="ARBA" id="ARBA00004141"/>
    </source>
</evidence>
<dbReference type="Pfam" id="PF06027">
    <property type="entry name" value="SLC35F"/>
    <property type="match status" value="1"/>
</dbReference>
<feature type="transmembrane region" description="Helical" evidence="8">
    <location>
        <begin position="159"/>
        <end position="181"/>
    </location>
</feature>
<evidence type="ECO:0000256" key="7">
    <source>
        <dbReference type="SAM" id="MobiDB-lite"/>
    </source>
</evidence>
<dbReference type="SUPFAM" id="SSF103481">
    <property type="entry name" value="Multidrug resistance efflux transporter EmrE"/>
    <property type="match status" value="1"/>
</dbReference>
<dbReference type="PANTHER" id="PTHR13146:SF3">
    <property type="entry name" value="EAMA DOMAIN-CONTAINING PROTEIN"/>
    <property type="match status" value="1"/>
</dbReference>
<accession>A0A7S2GVA8</accession>
<evidence type="ECO:0000313" key="9">
    <source>
        <dbReference type="EMBL" id="CAD9472636.1"/>
    </source>
</evidence>
<organism evidence="9">
    <name type="scientific">Octactis speculum</name>
    <dbReference type="NCBI Taxonomy" id="3111310"/>
    <lineage>
        <taxon>Eukaryota</taxon>
        <taxon>Sar</taxon>
        <taxon>Stramenopiles</taxon>
        <taxon>Ochrophyta</taxon>
        <taxon>Dictyochophyceae</taxon>
        <taxon>Dictyochales</taxon>
        <taxon>Dictyochaceae</taxon>
        <taxon>Octactis</taxon>
    </lineage>
</organism>
<feature type="transmembrane region" description="Helical" evidence="8">
    <location>
        <begin position="279"/>
        <end position="299"/>
    </location>
</feature>
<feature type="transmembrane region" description="Helical" evidence="8">
    <location>
        <begin position="55"/>
        <end position="76"/>
    </location>
</feature>
<keyword evidence="5 8" id="KW-1133">Transmembrane helix</keyword>
<evidence type="ECO:0000256" key="4">
    <source>
        <dbReference type="ARBA" id="ARBA00022692"/>
    </source>
</evidence>
<protein>
    <recommendedName>
        <fullName evidence="10">EamA domain-containing protein</fullName>
    </recommendedName>
</protein>
<evidence type="ECO:0000256" key="5">
    <source>
        <dbReference type="ARBA" id="ARBA00022989"/>
    </source>
</evidence>
<proteinExistence type="inferred from homology"/>
<dbReference type="AlphaFoldDB" id="A0A7S2GVA8"/>
<reference evidence="9" key="1">
    <citation type="submission" date="2021-01" db="EMBL/GenBank/DDBJ databases">
        <authorList>
            <person name="Corre E."/>
            <person name="Pelletier E."/>
            <person name="Niang G."/>
            <person name="Scheremetjew M."/>
            <person name="Finn R."/>
            <person name="Kale V."/>
            <person name="Holt S."/>
            <person name="Cochrane G."/>
            <person name="Meng A."/>
            <person name="Brown T."/>
            <person name="Cohen L."/>
        </authorList>
    </citation>
    <scope>NUCLEOTIDE SEQUENCE</scope>
    <source>
        <strain evidence="9">CCMP1381</strain>
    </source>
</reference>
<keyword evidence="6 8" id="KW-0472">Membrane</keyword>
<evidence type="ECO:0000256" key="6">
    <source>
        <dbReference type="ARBA" id="ARBA00023136"/>
    </source>
</evidence>
<feature type="transmembrane region" description="Helical" evidence="8">
    <location>
        <begin position="233"/>
        <end position="251"/>
    </location>
</feature>
<feature type="transmembrane region" description="Helical" evidence="8">
    <location>
        <begin position="339"/>
        <end position="356"/>
    </location>
</feature>
<dbReference type="InterPro" id="IPR009262">
    <property type="entry name" value="SLC35_F1/F2/F6"/>
</dbReference>
<feature type="transmembrane region" description="Helical" evidence="8">
    <location>
        <begin position="193"/>
        <end position="212"/>
    </location>
</feature>
<dbReference type="InterPro" id="IPR037185">
    <property type="entry name" value="EmrE-like"/>
</dbReference>
<comment type="similarity">
    <text evidence="2">Belongs to the SLC35F solute transporter family.</text>
</comment>
<dbReference type="GO" id="GO:0022857">
    <property type="term" value="F:transmembrane transporter activity"/>
    <property type="evidence" value="ECO:0007669"/>
    <property type="project" value="InterPro"/>
</dbReference>
<keyword evidence="3" id="KW-0813">Transport</keyword>
<comment type="subcellular location">
    <subcellularLocation>
        <location evidence="1">Membrane</location>
        <topology evidence="1">Multi-pass membrane protein</topology>
    </subcellularLocation>
</comment>
<feature type="compositionally biased region" description="Basic and acidic residues" evidence="7">
    <location>
        <begin position="405"/>
        <end position="416"/>
    </location>
</feature>
<evidence type="ECO:0000256" key="2">
    <source>
        <dbReference type="ARBA" id="ARBA00007863"/>
    </source>
</evidence>
<evidence type="ECO:0008006" key="10">
    <source>
        <dbReference type="Google" id="ProtNLM"/>
    </source>
</evidence>
<keyword evidence="4 8" id="KW-0812">Transmembrane</keyword>
<feature type="transmembrane region" description="Helical" evidence="8">
    <location>
        <begin position="15"/>
        <end position="35"/>
    </location>
</feature>
<sequence length="431" mass="47812">MGGLGHDTKCGTEQIGTFIVALIAGTACSLSSKLLLSMKSVGITGKEEPFQKPLFQTWGMFLGMCLSLFMHCIYSSMMRARERSKKGYQAVSSETSKPLTMSTYFLLAIPAIFDLAATALCMFGLIYINVSVYQMLRGGAIVFVAILKHFVLGDKLKGYMWFGVLLNVVSIVIVGLVATLSATDDDESGKNPIIGVGLVLAGAFVQSLQYAFEERVMTEDIGAPPLLLIGMEGLWGVIICTFCLYPIVYYLPGDDHGSIEDPFNTMHMFEASPEVQRVFLFYFASIFIYNMFAVLVTFLLNSVWHAILDNFRPITVWFLDLFIYYYISKEYGEEWTPWSWLQLGGLVILLYGTAVYNGSIKINGFDYGESEEDSGGAISIRTPQGMASPNLCKSPLVTRATRRMSRVDDDNNKADDVEIQMRGMRGRTGSN</sequence>
<feature type="transmembrane region" description="Helical" evidence="8">
    <location>
        <begin position="134"/>
        <end position="152"/>
    </location>
</feature>